<feature type="transmembrane region" description="Helical" evidence="6">
    <location>
        <begin position="29"/>
        <end position="46"/>
    </location>
</feature>
<evidence type="ECO:0000256" key="1">
    <source>
        <dbReference type="ARBA" id="ARBA00004141"/>
    </source>
</evidence>
<feature type="transmembrane region" description="Helical" evidence="6">
    <location>
        <begin position="171"/>
        <end position="192"/>
    </location>
</feature>
<evidence type="ECO:0000259" key="7">
    <source>
        <dbReference type="Pfam" id="PF05140"/>
    </source>
</evidence>
<evidence type="ECO:0000256" key="2">
    <source>
        <dbReference type="ARBA" id="ARBA00022692"/>
    </source>
</evidence>
<proteinExistence type="predicted"/>
<keyword evidence="5 6" id="KW-0472">Membrane</keyword>
<evidence type="ECO:0000256" key="6">
    <source>
        <dbReference type="SAM" id="Phobius"/>
    </source>
</evidence>
<evidence type="ECO:0000256" key="4">
    <source>
        <dbReference type="ARBA" id="ARBA00022989"/>
    </source>
</evidence>
<evidence type="ECO:0000256" key="5">
    <source>
        <dbReference type="ARBA" id="ARBA00023136"/>
    </source>
</evidence>
<accession>A0A6J6MM33</accession>
<keyword evidence="4 6" id="KW-1133">Transmembrane helix</keyword>
<organism evidence="9">
    <name type="scientific">freshwater metagenome</name>
    <dbReference type="NCBI Taxonomy" id="449393"/>
    <lineage>
        <taxon>unclassified sequences</taxon>
        <taxon>metagenomes</taxon>
        <taxon>ecological metagenomes</taxon>
    </lineage>
</organism>
<evidence type="ECO:0000313" key="9">
    <source>
        <dbReference type="EMBL" id="CAB4674892.1"/>
    </source>
</evidence>
<sequence length="491" mass="54173">MSKEIELPELGATGLLRYSWRQLTSMRTALILLLMLGVAAIPGSLIPQRDQNPMKVREYFSDSPTLAQWMDRVSLFDVYGSPWFSAIYILLFISLIGCVLPRSVEHFHAARALPPKTPKNLDRMEFHSTWNAQGDEIERAYVLLKAKRFRILRENNAISAEKGFTRETGNLFFHLSLILILIGVGFGSLFGMRGDAIVNVGERFINVPTTYDSLKFGKLLNEKALPPFVITVDNFVAKYNTLTNAPEDYTLNVSVIDKPGAPSVKKTVKVNSPLRFGSTNVYLQANGYSPIVTVRDRVGNVALQGPVPFLPQDGNLRSIGAIKVPDADPQIGFVATFLPTQARDSVQGGISVFPEALDPKMLFSIWRGDLGLNTGIPQSVYRIDTSKMERIGLESLKPGESFSYEGGSITFEGYVPWVNLQVVRDPGKNYALLGGIVAILGLLASLFTRRRRIWIRISDSGKVEVAGLAKNAAPGLEVEIAKLVSLLKGEK</sequence>
<comment type="subcellular location">
    <subcellularLocation>
        <location evidence="1">Membrane</location>
        <topology evidence="1">Multi-pass membrane protein</topology>
    </subcellularLocation>
</comment>
<dbReference type="AlphaFoldDB" id="A0A6J6MM33"/>
<dbReference type="GO" id="GO:0017004">
    <property type="term" value="P:cytochrome complex assembly"/>
    <property type="evidence" value="ECO:0007669"/>
    <property type="project" value="UniProtKB-KW"/>
</dbReference>
<dbReference type="InterPro" id="IPR007816">
    <property type="entry name" value="ResB-like_domain"/>
</dbReference>
<evidence type="ECO:0000313" key="8">
    <source>
        <dbReference type="EMBL" id="CAB4547799.1"/>
    </source>
</evidence>
<feature type="transmembrane region" description="Helical" evidence="6">
    <location>
        <begin position="83"/>
        <end position="101"/>
    </location>
</feature>
<dbReference type="EMBL" id="CAEZWZ010000103">
    <property type="protein sequence ID" value="CAB4674892.1"/>
    <property type="molecule type" value="Genomic_DNA"/>
</dbReference>
<feature type="domain" description="ResB-like" evidence="7">
    <location>
        <begin position="26"/>
        <end position="480"/>
    </location>
</feature>
<dbReference type="InterPro" id="IPR023494">
    <property type="entry name" value="Cyt_c_bgen_Ccs1/CcsB/ResB"/>
</dbReference>
<keyword evidence="2 6" id="KW-0812">Transmembrane</keyword>
<dbReference type="Pfam" id="PF05140">
    <property type="entry name" value="ResB"/>
    <property type="match status" value="1"/>
</dbReference>
<dbReference type="PANTHER" id="PTHR31566:SF0">
    <property type="entry name" value="CYTOCHROME C BIOGENESIS PROTEIN CCS1, CHLOROPLASTIC"/>
    <property type="match status" value="1"/>
</dbReference>
<feature type="transmembrane region" description="Helical" evidence="6">
    <location>
        <begin position="430"/>
        <end position="448"/>
    </location>
</feature>
<dbReference type="GO" id="GO:0016020">
    <property type="term" value="C:membrane"/>
    <property type="evidence" value="ECO:0007669"/>
    <property type="project" value="UniProtKB-SubCell"/>
</dbReference>
<reference evidence="9" key="1">
    <citation type="submission" date="2020-05" db="EMBL/GenBank/DDBJ databases">
        <authorList>
            <person name="Chiriac C."/>
            <person name="Salcher M."/>
            <person name="Ghai R."/>
            <person name="Kavagutti S V."/>
        </authorList>
    </citation>
    <scope>NUCLEOTIDE SEQUENCE</scope>
</reference>
<dbReference type="EMBL" id="CAEZSM010000125">
    <property type="protein sequence ID" value="CAB4547799.1"/>
    <property type="molecule type" value="Genomic_DNA"/>
</dbReference>
<dbReference type="PANTHER" id="PTHR31566">
    <property type="entry name" value="CYTOCHROME C BIOGENESIS PROTEIN CCS1, CHLOROPLASTIC"/>
    <property type="match status" value="1"/>
</dbReference>
<gene>
    <name evidence="8" type="ORF">UFOPK1438_00871</name>
    <name evidence="9" type="ORF">UFOPK2329_00693</name>
</gene>
<evidence type="ECO:0000256" key="3">
    <source>
        <dbReference type="ARBA" id="ARBA00022748"/>
    </source>
</evidence>
<name>A0A6J6MM33_9ZZZZ</name>
<protein>
    <submittedName>
        <fullName evidence="9">Unannotated protein</fullName>
    </submittedName>
</protein>
<keyword evidence="3" id="KW-0201">Cytochrome c-type biogenesis</keyword>